<dbReference type="AlphaFoldDB" id="A0A382HYL6"/>
<protein>
    <submittedName>
        <fullName evidence="1">Uncharacterized protein</fullName>
    </submittedName>
</protein>
<dbReference type="EMBL" id="UINC01064075">
    <property type="protein sequence ID" value="SVB92378.1"/>
    <property type="molecule type" value="Genomic_DNA"/>
</dbReference>
<accession>A0A382HYL6</accession>
<proteinExistence type="predicted"/>
<evidence type="ECO:0000313" key="1">
    <source>
        <dbReference type="EMBL" id="SVB92378.1"/>
    </source>
</evidence>
<reference evidence="1" key="1">
    <citation type="submission" date="2018-05" db="EMBL/GenBank/DDBJ databases">
        <authorList>
            <person name="Lanie J.A."/>
            <person name="Ng W.-L."/>
            <person name="Kazmierczak K.M."/>
            <person name="Andrzejewski T.M."/>
            <person name="Davidsen T.M."/>
            <person name="Wayne K.J."/>
            <person name="Tettelin H."/>
            <person name="Glass J.I."/>
            <person name="Rusch D."/>
            <person name="Podicherti R."/>
            <person name="Tsui H.-C.T."/>
            <person name="Winkler M.E."/>
        </authorList>
    </citation>
    <scope>NUCLEOTIDE SEQUENCE</scope>
</reference>
<feature type="non-terminal residue" evidence="1">
    <location>
        <position position="35"/>
    </location>
</feature>
<gene>
    <name evidence="1" type="ORF">METZ01_LOCUS245232</name>
</gene>
<sequence length="35" mass="4128">MTTPLMTTPLTDTDWNTSLHPDRWWAREAALARRD</sequence>
<name>A0A382HYL6_9ZZZZ</name>
<organism evidence="1">
    <name type="scientific">marine metagenome</name>
    <dbReference type="NCBI Taxonomy" id="408172"/>
    <lineage>
        <taxon>unclassified sequences</taxon>
        <taxon>metagenomes</taxon>
        <taxon>ecological metagenomes</taxon>
    </lineage>
</organism>